<feature type="compositionally biased region" description="Pro residues" evidence="2">
    <location>
        <begin position="510"/>
        <end position="548"/>
    </location>
</feature>
<evidence type="ECO:0000256" key="3">
    <source>
        <dbReference type="SAM" id="SignalP"/>
    </source>
</evidence>
<organism evidence="6 7">
    <name type="scientific">Lentilactobacillus parabuchneri</name>
    <dbReference type="NCBI Taxonomy" id="152331"/>
    <lineage>
        <taxon>Bacteria</taxon>
        <taxon>Bacillati</taxon>
        <taxon>Bacillota</taxon>
        <taxon>Bacilli</taxon>
        <taxon>Lactobacillales</taxon>
        <taxon>Lactobacillaceae</taxon>
        <taxon>Lentilactobacillus</taxon>
    </lineage>
</organism>
<sequence length="781" mass="86209">MFTTRHIKWMPLMLSIWTLIMLILVGGHAHADALNNPSETSQAGPTGTKITITKDNYNQFFKNTGLTSYDPSTGTVTFPLSVVTGNPATGSVTIAGKTYPTTRGSDGSYYAEVNGQKCFIYYNGGWYPFNWARVSGQSYMASNIDLHRSFEFKGVYNLTPGPTSRYGNMGDGVSFMFKTGDPSLLGIGGAGFGIGGLEGAFGFVIDGSPYGKPAAPSGHIPTIQMFETTGDNSEINTGNYDDPYEVDFVGPRDTSVSANDYVGSDKELPIDITWDAQTQTLNYKLFKSNSQTDILSEGSQNFTDYLNKHGYYASFAVASSNGGNQSTVKLTINSIEYSVIGIVNVDYLMKSDPTQKIIPTQQQRGSLTDTAVIKAYPNGVNSDTYRLVKVEAPDGYKLSGDLLTLPFDNGQALFPFSDVLQNLKLYYEKIDNPSNKMTATITHIDQNGKTIGKDQEITGVFGETVDIPKDAIPGFKLDANNPKTFRFGTLDENGNVAKIITLKYTKDNAPVPPTPTPTPKPTPNPGPTPAPLPTPNPSPTPQPNPQPQLPNYAAVKGSAVYALKSLNLYKQPTFSKTQRIATYIKKPRIYRPMFVVTNYSRSNTGKLRYKVRDVNHLSKTAGKTGFITARWDYVRPVYYQSKHTTLTVINPRGINAYQNVNLTGKVKNYKQGTILHVTRFAKHNLTTRYVLSNGQYITGNRKLVIMGTHKQPRYVLVKKSVNRYKTVNLRGINRHIKKGIRIKIKNYDFSYGHNVTKHSALRYHVAGGYITGNLKFIKPLN</sequence>
<dbReference type="STRING" id="152331.FAM21731_01515"/>
<name>A0A1X1FE59_9LACO</name>
<feature type="chain" id="PRO_5010875092" evidence="3">
    <location>
        <begin position="32"/>
        <end position="781"/>
    </location>
</feature>
<keyword evidence="3" id="KW-0732">Signal</keyword>
<keyword evidence="7" id="KW-1185">Reference proteome</keyword>
<evidence type="ECO:0000313" key="7">
    <source>
        <dbReference type="Proteomes" id="UP000193009"/>
    </source>
</evidence>
<evidence type="ECO:0000256" key="1">
    <source>
        <dbReference type="ARBA" id="ARBA00022737"/>
    </source>
</evidence>
<keyword evidence="1" id="KW-0677">Repeat</keyword>
<dbReference type="RefSeq" id="WP_057909688.1">
    <property type="nucleotide sequence ID" value="NZ_CP050493.1"/>
</dbReference>
<feature type="region of interest" description="Disordered" evidence="2">
    <location>
        <begin position="506"/>
        <end position="551"/>
    </location>
</feature>
<dbReference type="InterPro" id="IPR009459">
    <property type="entry name" value="MucBP_dom"/>
</dbReference>
<evidence type="ECO:0000259" key="5">
    <source>
        <dbReference type="Pfam" id="PF19087"/>
    </source>
</evidence>
<dbReference type="Proteomes" id="UP000193009">
    <property type="component" value="Unassembled WGS sequence"/>
</dbReference>
<dbReference type="EMBL" id="MSBD01000038">
    <property type="protein sequence ID" value="ORN28193.1"/>
    <property type="molecule type" value="Genomic_DNA"/>
</dbReference>
<dbReference type="Pfam" id="PF19087">
    <property type="entry name" value="DUF5776"/>
    <property type="match status" value="1"/>
</dbReference>
<feature type="domain" description="MucBP" evidence="4">
    <location>
        <begin position="440"/>
        <end position="491"/>
    </location>
</feature>
<gene>
    <name evidence="6" type="ORF">FAM23169_01458</name>
</gene>
<feature type="signal peptide" evidence="3">
    <location>
        <begin position="1"/>
        <end position="31"/>
    </location>
</feature>
<evidence type="ECO:0000256" key="2">
    <source>
        <dbReference type="SAM" id="MobiDB-lite"/>
    </source>
</evidence>
<feature type="domain" description="DUF5776" evidence="5">
    <location>
        <begin position="638"/>
        <end position="704"/>
    </location>
</feature>
<dbReference type="Gene3D" id="2.60.120.200">
    <property type="match status" value="1"/>
</dbReference>
<reference evidence="6 7" key="1">
    <citation type="journal article" date="2017" name="Front. Microbiol.">
        <title>The Histidine Decarboxylase Gene Cluster of Lactobacillus parabuchneri Was Gained by Horizontal Gene Transfer and Is Mobile within the Species.</title>
        <authorList>
            <person name="Wuthrich D."/>
            <person name="Berthoud H."/>
            <person name="Wechsler D."/>
            <person name="Eugster E."/>
            <person name="Irmler S."/>
            <person name="Bruggmann R."/>
        </authorList>
    </citation>
    <scope>NUCLEOTIDE SEQUENCE [LARGE SCALE GENOMIC DNA]</scope>
    <source>
        <strain evidence="6 7">FAM23169</strain>
    </source>
</reference>
<evidence type="ECO:0000313" key="6">
    <source>
        <dbReference type="EMBL" id="ORN28193.1"/>
    </source>
</evidence>
<dbReference type="AlphaFoldDB" id="A0A1X1FE59"/>
<proteinExistence type="predicted"/>
<dbReference type="Pfam" id="PF06458">
    <property type="entry name" value="MucBP"/>
    <property type="match status" value="1"/>
</dbReference>
<dbReference type="GeneID" id="69803249"/>
<protein>
    <submittedName>
        <fullName evidence="6">Uncharacterized protein</fullName>
    </submittedName>
</protein>
<dbReference type="Gene3D" id="3.10.20.320">
    <property type="entry name" value="Putative peptidoglycan bound protein (lpxtg motif)"/>
    <property type="match status" value="1"/>
</dbReference>
<comment type="caution">
    <text evidence="6">The sequence shown here is derived from an EMBL/GenBank/DDBJ whole genome shotgun (WGS) entry which is preliminary data.</text>
</comment>
<dbReference type="InterPro" id="IPR044081">
    <property type="entry name" value="DUF5776"/>
</dbReference>
<evidence type="ECO:0000259" key="4">
    <source>
        <dbReference type="Pfam" id="PF06458"/>
    </source>
</evidence>
<accession>A0A1X1FE59</accession>